<evidence type="ECO:0000313" key="1">
    <source>
        <dbReference type="EMBL" id="TXG78638.1"/>
    </source>
</evidence>
<dbReference type="AlphaFoldDB" id="A0A5C7JBN9"/>
<protein>
    <submittedName>
        <fullName evidence="1">Uncharacterized protein</fullName>
    </submittedName>
</protein>
<organism evidence="1 2">
    <name type="scientific">Candidatus Dojkabacteria bacterium</name>
    <dbReference type="NCBI Taxonomy" id="2099670"/>
    <lineage>
        <taxon>Bacteria</taxon>
        <taxon>Candidatus Dojkabacteria</taxon>
    </lineage>
</organism>
<proteinExistence type="predicted"/>
<dbReference type="Proteomes" id="UP000321026">
    <property type="component" value="Unassembled WGS sequence"/>
</dbReference>
<sequence length="179" mass="20186">MTDREPRRQAKEFSPHENPEAFFAYLTPWEIADNTLNFARAGDFILPETGKSVNDLVGGYVEVRDKSVPLVEHAPQEVMRRTIDVSFDHGDENITIYLQTKGVEPKHISARGVALSKRHGGPQEFHYKIYKDRLVVQGESEPIAKDTPEYKRIRSIVGKANLQLSLNLSYASIPPSPAQ</sequence>
<reference evidence="1 2" key="1">
    <citation type="submission" date="2018-09" db="EMBL/GenBank/DDBJ databases">
        <title>Metagenome Assembled Genomes from an Advanced Water Purification Facility.</title>
        <authorList>
            <person name="Stamps B.W."/>
            <person name="Spear J.R."/>
        </authorList>
    </citation>
    <scope>NUCLEOTIDE SEQUENCE [LARGE SCALE GENOMIC DNA]</scope>
    <source>
        <strain evidence="1">Bin_63_2</strain>
    </source>
</reference>
<gene>
    <name evidence="1" type="ORF">E6Q11_00545</name>
</gene>
<evidence type="ECO:0000313" key="2">
    <source>
        <dbReference type="Proteomes" id="UP000321026"/>
    </source>
</evidence>
<accession>A0A5C7JBN9</accession>
<name>A0A5C7JBN9_9BACT</name>
<dbReference type="EMBL" id="SSDS01000009">
    <property type="protein sequence ID" value="TXG78638.1"/>
    <property type="molecule type" value="Genomic_DNA"/>
</dbReference>
<comment type="caution">
    <text evidence="1">The sequence shown here is derived from an EMBL/GenBank/DDBJ whole genome shotgun (WGS) entry which is preliminary data.</text>
</comment>